<sequence length="303" mass="33478">MATTKSWIKAARPRTLPLALSGIIMGCGLAWFYGAIDALVSVLAIITATLIQVFSNFANDYGDSQKGTDNEFRLGPTRTMQSGEISHSEMKKGMTIVGGLSFIFGIGLVYAGTWHFSHSAFFGFVALGILSLLAAFFYTAGKKSYGYVGLGDLAVFLFFGLLPVIGVFYLNANYWETAVILPAISVGFFSTGVLNLNNMRDIENDQQSGKITLPVRMGARNSRIYHTAMILWGWVATVLFTFHQQESAWQWLFMLTLPLFLIDLKKIQRTKDARSLDPFLKRLSLSTLAFTLLFCLGLILAIS</sequence>
<evidence type="ECO:0000256" key="2">
    <source>
        <dbReference type="ARBA" id="ARBA00022428"/>
    </source>
</evidence>
<keyword evidence="5 8" id="KW-0812">Transmembrane</keyword>
<dbReference type="Pfam" id="PF01040">
    <property type="entry name" value="UbiA"/>
    <property type="match status" value="1"/>
</dbReference>
<name>A0A0L8V9V7_9BACT</name>
<dbReference type="CDD" id="cd13962">
    <property type="entry name" value="PT_UbiA_UBIAD1"/>
    <property type="match status" value="1"/>
</dbReference>
<comment type="pathway">
    <text evidence="8">Quinol/quinone metabolism; menaquinone biosynthesis; menaquinol from 1,4-dihydroxy-2-naphthoate: step 1/2.</text>
</comment>
<reference evidence="10" key="1">
    <citation type="submission" date="2015-07" db="EMBL/GenBank/DDBJ databases">
        <title>MeaNS - Measles Nucleotide Surveillance Program.</title>
        <authorList>
            <person name="Tran T."/>
            <person name="Druce J."/>
        </authorList>
    </citation>
    <scope>NUCLEOTIDE SEQUENCE</scope>
    <source>
        <strain evidence="10">SK</strain>
    </source>
</reference>
<keyword evidence="4 8" id="KW-0808">Transferase</keyword>
<dbReference type="PATRIC" id="fig|1409788.3.peg.2193"/>
<keyword evidence="11" id="KW-1185">Reference proteome</keyword>
<dbReference type="NCBIfam" id="TIGR00751">
    <property type="entry name" value="menA"/>
    <property type="match status" value="1"/>
</dbReference>
<feature type="transmembrane region" description="Helical" evidence="8">
    <location>
        <begin position="120"/>
        <end position="141"/>
    </location>
</feature>
<evidence type="ECO:0000256" key="3">
    <source>
        <dbReference type="ARBA" id="ARBA00022475"/>
    </source>
</evidence>
<dbReference type="EC" id="2.5.1.74" evidence="8 9"/>
<comment type="subcellular location">
    <subcellularLocation>
        <location evidence="8">Cell membrane</location>
        <topology evidence="8">Multi-pass membrane protein</topology>
    </subcellularLocation>
    <subcellularLocation>
        <location evidence="1">Membrane</location>
        <topology evidence="1">Multi-pass membrane protein</topology>
    </subcellularLocation>
</comment>
<comment type="caution">
    <text evidence="10">The sequence shown here is derived from an EMBL/GenBank/DDBJ whole genome shotgun (WGS) entry which is preliminary data.</text>
</comment>
<keyword evidence="6 8" id="KW-1133">Transmembrane helix</keyword>
<evidence type="ECO:0000256" key="8">
    <source>
        <dbReference type="HAMAP-Rule" id="MF_01937"/>
    </source>
</evidence>
<dbReference type="PANTHER" id="PTHR13929">
    <property type="entry name" value="1,4-DIHYDROXY-2-NAPHTHOATE OCTAPRENYLTRANSFERASE"/>
    <property type="match status" value="1"/>
</dbReference>
<dbReference type="GO" id="GO:0042371">
    <property type="term" value="P:vitamin K biosynthetic process"/>
    <property type="evidence" value="ECO:0007669"/>
    <property type="project" value="TreeGrafter"/>
</dbReference>
<gene>
    <name evidence="8" type="primary">menA</name>
    <name evidence="10" type="ORF">NC99_21220</name>
</gene>
<evidence type="ECO:0000256" key="6">
    <source>
        <dbReference type="ARBA" id="ARBA00022989"/>
    </source>
</evidence>
<dbReference type="RefSeq" id="WP_053182999.1">
    <property type="nucleotide sequence ID" value="NZ_LGIA01000149.1"/>
</dbReference>
<dbReference type="AlphaFoldDB" id="A0A0L8V9V7"/>
<dbReference type="HAMAP" id="MF_01937">
    <property type="entry name" value="MenA_1"/>
    <property type="match status" value="1"/>
</dbReference>
<keyword evidence="2 8" id="KW-0474">Menaquinone biosynthesis</keyword>
<comment type="similarity">
    <text evidence="8">Belongs to the MenA family. Type 1 subfamily.</text>
</comment>
<feature type="transmembrane region" description="Helical" evidence="8">
    <location>
        <begin position="178"/>
        <end position="196"/>
    </location>
</feature>
<keyword evidence="3 8" id="KW-1003">Cell membrane</keyword>
<feature type="transmembrane region" description="Helical" evidence="8">
    <location>
        <begin position="248"/>
        <end position="264"/>
    </location>
</feature>
<accession>A0A0L8V9V7</accession>
<keyword evidence="7 8" id="KW-0472">Membrane</keyword>
<proteinExistence type="inferred from homology"/>
<organism evidence="10 11">
    <name type="scientific">Sunxiuqinia dokdonensis</name>
    <dbReference type="NCBI Taxonomy" id="1409788"/>
    <lineage>
        <taxon>Bacteria</taxon>
        <taxon>Pseudomonadati</taxon>
        <taxon>Bacteroidota</taxon>
        <taxon>Bacteroidia</taxon>
        <taxon>Marinilabiliales</taxon>
        <taxon>Prolixibacteraceae</taxon>
        <taxon>Sunxiuqinia</taxon>
    </lineage>
</organism>
<dbReference type="EMBL" id="LGIA01000149">
    <property type="protein sequence ID" value="KOH44997.1"/>
    <property type="molecule type" value="Genomic_DNA"/>
</dbReference>
<protein>
    <recommendedName>
        <fullName evidence="8 9">1,4-dihydroxy-2-naphthoate octaprenyltransferase</fullName>
        <shortName evidence="8">DHNA-octaprenyltransferase</shortName>
        <ecNumber evidence="8 9">2.5.1.74</ecNumber>
    </recommendedName>
</protein>
<dbReference type="PIRSF" id="PIRSF005355">
    <property type="entry name" value="UBIAD1"/>
    <property type="match status" value="1"/>
</dbReference>
<dbReference type="PANTHER" id="PTHR13929:SF0">
    <property type="entry name" value="UBIA PRENYLTRANSFERASE DOMAIN-CONTAINING PROTEIN 1"/>
    <property type="match status" value="1"/>
</dbReference>
<dbReference type="InterPro" id="IPR000537">
    <property type="entry name" value="UbiA_prenyltransferase"/>
</dbReference>
<dbReference type="UniPathway" id="UPA00079">
    <property type="reaction ID" value="UER00168"/>
</dbReference>
<dbReference type="STRING" id="1409788.NC99_21220"/>
<evidence type="ECO:0000313" key="11">
    <source>
        <dbReference type="Proteomes" id="UP000036958"/>
    </source>
</evidence>
<feature type="transmembrane region" description="Helical" evidence="8">
    <location>
        <begin position="39"/>
        <end position="58"/>
    </location>
</feature>
<dbReference type="NCBIfam" id="NF004750">
    <property type="entry name" value="PRK06080.1-2"/>
    <property type="match status" value="1"/>
</dbReference>
<feature type="transmembrane region" description="Helical" evidence="8">
    <location>
        <begin position="285"/>
        <end position="302"/>
    </location>
</feature>
<dbReference type="InterPro" id="IPR026046">
    <property type="entry name" value="UBIAD1"/>
</dbReference>
<dbReference type="InterPro" id="IPR044878">
    <property type="entry name" value="UbiA_sf"/>
</dbReference>
<dbReference type="Gene3D" id="1.10.357.140">
    <property type="entry name" value="UbiA prenyltransferase"/>
    <property type="match status" value="1"/>
</dbReference>
<dbReference type="GO" id="GO:0009234">
    <property type="term" value="P:menaquinone biosynthetic process"/>
    <property type="evidence" value="ECO:0007669"/>
    <property type="project" value="UniProtKB-UniRule"/>
</dbReference>
<evidence type="ECO:0000256" key="9">
    <source>
        <dbReference type="NCBIfam" id="TIGR00751"/>
    </source>
</evidence>
<dbReference type="InterPro" id="IPR004657">
    <property type="entry name" value="MenA"/>
</dbReference>
<evidence type="ECO:0000256" key="4">
    <source>
        <dbReference type="ARBA" id="ARBA00022679"/>
    </source>
</evidence>
<dbReference type="OrthoDB" id="9767568at2"/>
<dbReference type="GO" id="GO:0046428">
    <property type="term" value="F:1,4-dihydroxy-2-naphthoate polyprenyltransferase activity"/>
    <property type="evidence" value="ECO:0007669"/>
    <property type="project" value="UniProtKB-UniRule"/>
</dbReference>
<evidence type="ECO:0000256" key="7">
    <source>
        <dbReference type="ARBA" id="ARBA00023136"/>
    </source>
</evidence>
<feature type="transmembrane region" description="Helical" evidence="8">
    <location>
        <begin position="224"/>
        <end position="242"/>
    </location>
</feature>
<feature type="transmembrane region" description="Helical" evidence="8">
    <location>
        <begin position="153"/>
        <end position="172"/>
    </location>
</feature>
<comment type="catalytic activity">
    <reaction evidence="8">
        <text>an all-trans-polyprenyl diphosphate + 1,4-dihydroxy-2-naphthoate + H(+) = a 2-demethylmenaquinol + CO2 + diphosphate</text>
        <dbReference type="Rhea" id="RHEA:26478"/>
        <dbReference type="Rhea" id="RHEA-COMP:9563"/>
        <dbReference type="Rhea" id="RHEA-COMP:9564"/>
        <dbReference type="ChEBI" id="CHEBI:11173"/>
        <dbReference type="ChEBI" id="CHEBI:15378"/>
        <dbReference type="ChEBI" id="CHEBI:16526"/>
        <dbReference type="ChEBI" id="CHEBI:33019"/>
        <dbReference type="ChEBI" id="CHEBI:55437"/>
        <dbReference type="ChEBI" id="CHEBI:58914"/>
        <dbReference type="EC" id="2.5.1.74"/>
    </reaction>
</comment>
<evidence type="ECO:0000256" key="1">
    <source>
        <dbReference type="ARBA" id="ARBA00004141"/>
    </source>
</evidence>
<dbReference type="GO" id="GO:0005886">
    <property type="term" value="C:plasma membrane"/>
    <property type="evidence" value="ECO:0007669"/>
    <property type="project" value="UniProtKB-SubCell"/>
</dbReference>
<evidence type="ECO:0000256" key="5">
    <source>
        <dbReference type="ARBA" id="ARBA00022692"/>
    </source>
</evidence>
<comment type="function">
    <text evidence="8">Conversion of 1,4-dihydroxy-2-naphthoate (DHNA) to demethylmenaquinone (DMK).</text>
</comment>
<evidence type="ECO:0000313" key="10">
    <source>
        <dbReference type="EMBL" id="KOH44997.1"/>
    </source>
</evidence>
<dbReference type="NCBIfam" id="NF004751">
    <property type="entry name" value="PRK06080.1-3"/>
    <property type="match status" value="1"/>
</dbReference>
<feature type="transmembrane region" description="Helical" evidence="8">
    <location>
        <begin position="15"/>
        <end position="33"/>
    </location>
</feature>
<feature type="transmembrane region" description="Helical" evidence="8">
    <location>
        <begin position="94"/>
        <end position="114"/>
    </location>
</feature>
<dbReference type="Proteomes" id="UP000036958">
    <property type="component" value="Unassembled WGS sequence"/>
</dbReference>
<dbReference type="PROSITE" id="PS51257">
    <property type="entry name" value="PROKAR_LIPOPROTEIN"/>
    <property type="match status" value="1"/>
</dbReference>